<keyword evidence="8" id="KW-0902">Two-component regulatory system</keyword>
<dbReference type="InterPro" id="IPR036097">
    <property type="entry name" value="HisK_dim/P_sf"/>
</dbReference>
<accession>A0A2T7GAD0</accession>
<gene>
    <name evidence="15" type="ORF">DC366_04380</name>
</gene>
<dbReference type="CDD" id="cd00082">
    <property type="entry name" value="HisKA"/>
    <property type="match status" value="1"/>
</dbReference>
<dbReference type="Gene3D" id="1.10.287.130">
    <property type="match status" value="1"/>
</dbReference>
<keyword evidence="10" id="KW-0175">Coiled coil</keyword>
<dbReference type="Pfam" id="PF02518">
    <property type="entry name" value="HATPase_c"/>
    <property type="match status" value="1"/>
</dbReference>
<keyword evidence="5" id="KW-0547">Nucleotide-binding</keyword>
<feature type="coiled-coil region" evidence="10">
    <location>
        <begin position="408"/>
        <end position="449"/>
    </location>
</feature>
<feature type="modified residue" description="4-aspartylphosphate" evidence="9">
    <location>
        <position position="748"/>
    </location>
</feature>
<keyword evidence="4" id="KW-0808">Transferase</keyword>
<feature type="domain" description="Response regulatory" evidence="12">
    <location>
        <begin position="698"/>
        <end position="814"/>
    </location>
</feature>
<keyword evidence="6 15" id="KW-0418">Kinase</keyword>
<evidence type="ECO:0000256" key="4">
    <source>
        <dbReference type="ARBA" id="ARBA00022679"/>
    </source>
</evidence>
<feature type="domain" description="PAS" evidence="13">
    <location>
        <begin position="1"/>
        <end position="75"/>
    </location>
</feature>
<dbReference type="SMART" id="SM00091">
    <property type="entry name" value="PAS"/>
    <property type="match status" value="3"/>
</dbReference>
<dbReference type="OrthoDB" id="9796100at2"/>
<dbReference type="SMART" id="SM00448">
    <property type="entry name" value="REC"/>
    <property type="match status" value="2"/>
</dbReference>
<dbReference type="InterPro" id="IPR013656">
    <property type="entry name" value="PAS_4"/>
</dbReference>
<dbReference type="InterPro" id="IPR004358">
    <property type="entry name" value="Sig_transdc_His_kin-like_C"/>
</dbReference>
<dbReference type="InterPro" id="IPR001789">
    <property type="entry name" value="Sig_transdc_resp-reg_receiver"/>
</dbReference>
<dbReference type="InterPro" id="IPR036890">
    <property type="entry name" value="HATPase_C_sf"/>
</dbReference>
<evidence type="ECO:0000256" key="10">
    <source>
        <dbReference type="SAM" id="Coils"/>
    </source>
</evidence>
<dbReference type="InterPro" id="IPR003594">
    <property type="entry name" value="HATPase_dom"/>
</dbReference>
<dbReference type="PRINTS" id="PR00344">
    <property type="entry name" value="BCTRLSENSOR"/>
</dbReference>
<dbReference type="CDD" id="cd00130">
    <property type="entry name" value="PAS"/>
    <property type="match status" value="2"/>
</dbReference>
<evidence type="ECO:0000259" key="11">
    <source>
        <dbReference type="PROSITE" id="PS50109"/>
    </source>
</evidence>
<keyword evidence="3 9" id="KW-0597">Phosphoprotein</keyword>
<dbReference type="Proteomes" id="UP000244446">
    <property type="component" value="Unassembled WGS sequence"/>
</dbReference>
<dbReference type="FunFam" id="3.30.450.20:FF:000099">
    <property type="entry name" value="Sensory box sensor histidine kinase"/>
    <property type="match status" value="1"/>
</dbReference>
<dbReference type="SMART" id="SM00387">
    <property type="entry name" value="HATPase_c"/>
    <property type="match status" value="1"/>
</dbReference>
<dbReference type="InterPro" id="IPR000700">
    <property type="entry name" value="PAS-assoc_C"/>
</dbReference>
<dbReference type="InterPro" id="IPR005467">
    <property type="entry name" value="His_kinase_dom"/>
</dbReference>
<dbReference type="GO" id="GO:0000155">
    <property type="term" value="F:phosphorelay sensor kinase activity"/>
    <property type="evidence" value="ECO:0007669"/>
    <property type="project" value="InterPro"/>
</dbReference>
<evidence type="ECO:0000313" key="16">
    <source>
        <dbReference type="Proteomes" id="UP000244446"/>
    </source>
</evidence>
<organism evidence="15 16">
    <name type="scientific">Pelagivirga sediminicola</name>
    <dbReference type="NCBI Taxonomy" id="2170575"/>
    <lineage>
        <taxon>Bacteria</taxon>
        <taxon>Pseudomonadati</taxon>
        <taxon>Pseudomonadota</taxon>
        <taxon>Alphaproteobacteria</taxon>
        <taxon>Rhodobacterales</taxon>
        <taxon>Paracoccaceae</taxon>
        <taxon>Pelagivirga</taxon>
    </lineage>
</organism>
<reference evidence="15 16" key="1">
    <citation type="submission" date="2018-04" db="EMBL/GenBank/DDBJ databases">
        <title>Pelagivirga bohaiensis gen. nov., sp. nov., a bacterium isolated from the Bohai Sea.</title>
        <authorList>
            <person name="Ji X."/>
        </authorList>
    </citation>
    <scope>NUCLEOTIDE SEQUENCE [LARGE SCALE GENOMIC DNA]</scope>
    <source>
        <strain evidence="15 16">BH-SD19</strain>
    </source>
</reference>
<evidence type="ECO:0000259" key="14">
    <source>
        <dbReference type="PROSITE" id="PS50113"/>
    </source>
</evidence>
<dbReference type="Pfam" id="PF08447">
    <property type="entry name" value="PAS_3"/>
    <property type="match status" value="1"/>
</dbReference>
<feature type="domain" description="PAC" evidence="14">
    <location>
        <begin position="365"/>
        <end position="417"/>
    </location>
</feature>
<dbReference type="PROSITE" id="PS50109">
    <property type="entry name" value="HIS_KIN"/>
    <property type="match status" value="1"/>
</dbReference>
<dbReference type="InterPro" id="IPR001610">
    <property type="entry name" value="PAC"/>
</dbReference>
<dbReference type="SUPFAM" id="SSF55785">
    <property type="entry name" value="PYP-like sensor domain (PAS domain)"/>
    <property type="match status" value="3"/>
</dbReference>
<evidence type="ECO:0000256" key="1">
    <source>
        <dbReference type="ARBA" id="ARBA00000085"/>
    </source>
</evidence>
<dbReference type="InterPro" id="IPR011006">
    <property type="entry name" value="CheY-like_superfamily"/>
</dbReference>
<dbReference type="SUPFAM" id="SSF47384">
    <property type="entry name" value="Homodimeric domain of signal transducing histidine kinase"/>
    <property type="match status" value="1"/>
</dbReference>
<evidence type="ECO:0000256" key="8">
    <source>
        <dbReference type="ARBA" id="ARBA00023012"/>
    </source>
</evidence>
<feature type="domain" description="Histidine kinase" evidence="11">
    <location>
        <begin position="455"/>
        <end position="678"/>
    </location>
</feature>
<feature type="modified residue" description="4-aspartylphosphate" evidence="9">
    <location>
        <position position="896"/>
    </location>
</feature>
<feature type="domain" description="PAS" evidence="13">
    <location>
        <begin position="292"/>
        <end position="362"/>
    </location>
</feature>
<name>A0A2T7GAD0_9RHOB</name>
<evidence type="ECO:0000256" key="7">
    <source>
        <dbReference type="ARBA" id="ARBA00022840"/>
    </source>
</evidence>
<dbReference type="Pfam" id="PF00512">
    <property type="entry name" value="HisKA"/>
    <property type="match status" value="1"/>
</dbReference>
<evidence type="ECO:0000256" key="2">
    <source>
        <dbReference type="ARBA" id="ARBA00012438"/>
    </source>
</evidence>
<evidence type="ECO:0000256" key="9">
    <source>
        <dbReference type="PROSITE-ProRule" id="PRU00169"/>
    </source>
</evidence>
<evidence type="ECO:0000256" key="3">
    <source>
        <dbReference type="ARBA" id="ARBA00022553"/>
    </source>
</evidence>
<dbReference type="Gene3D" id="3.30.565.10">
    <property type="entry name" value="Histidine kinase-like ATPase, C-terminal domain"/>
    <property type="match status" value="1"/>
</dbReference>
<dbReference type="Pfam" id="PF00072">
    <property type="entry name" value="Response_reg"/>
    <property type="match status" value="2"/>
</dbReference>
<keyword evidence="16" id="KW-1185">Reference proteome</keyword>
<comment type="catalytic activity">
    <reaction evidence="1">
        <text>ATP + protein L-histidine = ADP + protein N-phospho-L-histidine.</text>
        <dbReference type="EC" id="2.7.13.3"/>
    </reaction>
</comment>
<evidence type="ECO:0000313" key="15">
    <source>
        <dbReference type="EMBL" id="PVA11363.1"/>
    </source>
</evidence>
<dbReference type="GO" id="GO:0005524">
    <property type="term" value="F:ATP binding"/>
    <property type="evidence" value="ECO:0007669"/>
    <property type="project" value="UniProtKB-KW"/>
</dbReference>
<evidence type="ECO:0000259" key="13">
    <source>
        <dbReference type="PROSITE" id="PS50112"/>
    </source>
</evidence>
<dbReference type="PROSITE" id="PS50110">
    <property type="entry name" value="RESPONSE_REGULATORY"/>
    <property type="match status" value="2"/>
</dbReference>
<sequence>MQIDLDALFGKAPSPYVLLDPDLRMVWANDAYLEVTGRRRESVIGRLLTEEFPAPADSVSDEMLRGSFRRVLTSGKVDHLPLISYPIAAADGTIEERYWSATHTPILDAKGLVKFILQNTVDVTDLYRSAEVADSESISRSAALLQRAEAVATENLALGEITEFFQSTFDQAPSFMAILHGPQHVFRIVNQSYTDLIGGRDVIGSPVREALPDIEGQGFIELLDQVFHSGEPVSVRAMPAQIQAAPDQQPEQHFVDFMFHPLKDNSGAPSGIFVQGHDVTGQKIAEAKLTATREKFRTMAQTMPVHVWTADRDGGLNWLNVQIYEYTGHAEGELYGTDWVRVVHPEDIKTAAAKWTRAIRRGRSYESEFRIRRVDGTYRWHIVRASALRADDGSLTGWVGTNTDIEERKNTEADIAKLNETLEARVAERNRELEELNAALRQSQKLEAIGSLAGGVAHDFNNLLQVIMGNLQLVTRGMPEESPGRNHLDQAMRSVKRGATLASQLLSFARKQPLAPVVINLNRLLGETNDILRSAIGDGIDLEMRLEDGLWNTNVDPNSMENALLNLAINARDAMDGQGKLTIVASNAELDETYAHTHPDADVGQYVRLAVTDTGCGMSPETADRIFEPFFTTKADGHGTGLGMSMVYGFAKQSGGHVTLDSKVGCGTTMNIYLPRSLEAEQSIHPVADAGLSGGSETILLVEDDDDVRETAFNALTDLGYSVLQASGAGQALSILRGDQHIDLLFTDVVMPGEMTGHMLAERMRTVRPNVPVLFTSGFVQDSIVHDGRLDEGVQLIGKPYTQLELAHKVREVLGCKGTAVNANPSTTADIPDGPVPTGKPGFDGLRILICEDDPVIRLDMAEVLREAGCIALEAASAGKAFDILKAEVVDLLITDVGLPDRTGEELAQDARELDPKLPVIFATGGVEVPSAAALGNCKVLVKPFEATAMREAIEAMRIAR</sequence>
<dbReference type="Gene3D" id="3.40.50.2300">
    <property type="match status" value="2"/>
</dbReference>
<evidence type="ECO:0000256" key="6">
    <source>
        <dbReference type="ARBA" id="ARBA00022777"/>
    </source>
</evidence>
<evidence type="ECO:0000259" key="12">
    <source>
        <dbReference type="PROSITE" id="PS50110"/>
    </source>
</evidence>
<dbReference type="SUPFAM" id="SSF55874">
    <property type="entry name" value="ATPase domain of HSP90 chaperone/DNA topoisomerase II/histidine kinase"/>
    <property type="match status" value="1"/>
</dbReference>
<dbReference type="PROSITE" id="PS50112">
    <property type="entry name" value="PAS"/>
    <property type="match status" value="2"/>
</dbReference>
<dbReference type="EC" id="2.7.13.3" evidence="2"/>
<comment type="caution">
    <text evidence="15">The sequence shown here is derived from an EMBL/GenBank/DDBJ whole genome shotgun (WGS) entry which is preliminary data.</text>
</comment>
<keyword evidence="7" id="KW-0067">ATP-binding</keyword>
<dbReference type="Gene3D" id="3.30.450.20">
    <property type="entry name" value="PAS domain"/>
    <property type="match status" value="3"/>
</dbReference>
<dbReference type="SMART" id="SM00388">
    <property type="entry name" value="HisKA"/>
    <property type="match status" value="1"/>
</dbReference>
<proteinExistence type="predicted"/>
<dbReference type="Pfam" id="PF08448">
    <property type="entry name" value="PAS_4"/>
    <property type="match status" value="2"/>
</dbReference>
<dbReference type="EMBL" id="QCYH01000002">
    <property type="protein sequence ID" value="PVA11363.1"/>
    <property type="molecule type" value="Genomic_DNA"/>
</dbReference>
<dbReference type="SUPFAM" id="SSF52172">
    <property type="entry name" value="CheY-like"/>
    <property type="match status" value="2"/>
</dbReference>
<feature type="domain" description="Response regulatory" evidence="12">
    <location>
        <begin position="847"/>
        <end position="958"/>
    </location>
</feature>
<dbReference type="PROSITE" id="PS50113">
    <property type="entry name" value="PAC"/>
    <property type="match status" value="1"/>
</dbReference>
<dbReference type="InterPro" id="IPR035965">
    <property type="entry name" value="PAS-like_dom_sf"/>
</dbReference>
<dbReference type="RefSeq" id="WP_108691336.1">
    <property type="nucleotide sequence ID" value="NZ_QCYH01000002.1"/>
</dbReference>
<dbReference type="InterPro" id="IPR003661">
    <property type="entry name" value="HisK_dim/P_dom"/>
</dbReference>
<dbReference type="InterPro" id="IPR000014">
    <property type="entry name" value="PAS"/>
</dbReference>
<evidence type="ECO:0000256" key="5">
    <source>
        <dbReference type="ARBA" id="ARBA00022741"/>
    </source>
</evidence>
<dbReference type="AlphaFoldDB" id="A0A2T7GAD0"/>
<dbReference type="NCBIfam" id="TIGR00229">
    <property type="entry name" value="sensory_box"/>
    <property type="match status" value="1"/>
</dbReference>
<dbReference type="PANTHER" id="PTHR43065:SF46">
    <property type="entry name" value="C4-DICARBOXYLATE TRANSPORT SENSOR PROTEIN DCTB"/>
    <property type="match status" value="1"/>
</dbReference>
<dbReference type="InterPro" id="IPR013655">
    <property type="entry name" value="PAS_fold_3"/>
</dbReference>
<dbReference type="PANTHER" id="PTHR43065">
    <property type="entry name" value="SENSOR HISTIDINE KINASE"/>
    <property type="match status" value="1"/>
</dbReference>
<protein>
    <recommendedName>
        <fullName evidence="2">histidine kinase</fullName>
        <ecNumber evidence="2">2.7.13.3</ecNumber>
    </recommendedName>
</protein>
<dbReference type="SMART" id="SM00086">
    <property type="entry name" value="PAC"/>
    <property type="match status" value="1"/>
</dbReference>